<evidence type="ECO:0000313" key="2">
    <source>
        <dbReference type="Proteomes" id="UP000634136"/>
    </source>
</evidence>
<organism evidence="1 2">
    <name type="scientific">Senna tora</name>
    <dbReference type="NCBI Taxonomy" id="362788"/>
    <lineage>
        <taxon>Eukaryota</taxon>
        <taxon>Viridiplantae</taxon>
        <taxon>Streptophyta</taxon>
        <taxon>Embryophyta</taxon>
        <taxon>Tracheophyta</taxon>
        <taxon>Spermatophyta</taxon>
        <taxon>Magnoliopsida</taxon>
        <taxon>eudicotyledons</taxon>
        <taxon>Gunneridae</taxon>
        <taxon>Pentapetalae</taxon>
        <taxon>rosids</taxon>
        <taxon>fabids</taxon>
        <taxon>Fabales</taxon>
        <taxon>Fabaceae</taxon>
        <taxon>Caesalpinioideae</taxon>
        <taxon>Cassia clade</taxon>
        <taxon>Senna</taxon>
    </lineage>
</organism>
<proteinExistence type="predicted"/>
<name>A0A834SJ67_9FABA</name>
<dbReference type="EMBL" id="JAAIUW010000013">
    <property type="protein sequence ID" value="KAF7805193.1"/>
    <property type="molecule type" value="Genomic_DNA"/>
</dbReference>
<sequence>MERRRKRAEGEADKKQTCFTVNAPPTLLVDK</sequence>
<dbReference type="Proteomes" id="UP000634136">
    <property type="component" value="Unassembled WGS sequence"/>
</dbReference>
<evidence type="ECO:0000313" key="1">
    <source>
        <dbReference type="EMBL" id="KAF7805193.1"/>
    </source>
</evidence>
<protein>
    <submittedName>
        <fullName evidence="1">Uncharacterized protein</fullName>
    </submittedName>
</protein>
<gene>
    <name evidence="1" type="ORF">G2W53_044304</name>
</gene>
<keyword evidence="2" id="KW-1185">Reference proteome</keyword>
<comment type="caution">
    <text evidence="1">The sequence shown here is derived from an EMBL/GenBank/DDBJ whole genome shotgun (WGS) entry which is preliminary data.</text>
</comment>
<reference evidence="1" key="1">
    <citation type="submission" date="2020-09" db="EMBL/GenBank/DDBJ databases">
        <title>Genome-Enabled Discovery of Anthraquinone Biosynthesis in Senna tora.</title>
        <authorList>
            <person name="Kang S.-H."/>
            <person name="Pandey R.P."/>
            <person name="Lee C.-M."/>
            <person name="Sim J.-S."/>
            <person name="Jeong J.-T."/>
            <person name="Choi B.-S."/>
            <person name="Jung M."/>
            <person name="Ginzburg D."/>
            <person name="Zhao K."/>
            <person name="Won S.Y."/>
            <person name="Oh T.-J."/>
            <person name="Yu Y."/>
            <person name="Kim N.-H."/>
            <person name="Lee O.R."/>
            <person name="Lee T.-H."/>
            <person name="Bashyal P."/>
            <person name="Kim T.-S."/>
            <person name="Lee W.-H."/>
            <person name="Kawkins C."/>
            <person name="Kim C.-K."/>
            <person name="Kim J.S."/>
            <person name="Ahn B.O."/>
            <person name="Rhee S.Y."/>
            <person name="Sohng J.K."/>
        </authorList>
    </citation>
    <scope>NUCLEOTIDE SEQUENCE</scope>
    <source>
        <tissue evidence="1">Leaf</tissue>
    </source>
</reference>
<accession>A0A834SJ67</accession>
<dbReference type="AlphaFoldDB" id="A0A834SJ67"/>